<keyword evidence="2" id="KW-0342">GTP-binding</keyword>
<protein>
    <submittedName>
        <fullName evidence="3 5">Intraflagellar transport protein 27</fullName>
    </submittedName>
</protein>
<evidence type="ECO:0000256" key="2">
    <source>
        <dbReference type="ARBA" id="ARBA00023134"/>
    </source>
</evidence>
<gene>
    <name evidence="3" type="ORF">EgrG_000871400</name>
</gene>
<dbReference type="InterPro" id="IPR001806">
    <property type="entry name" value="Small_GTPase"/>
</dbReference>
<dbReference type="Proteomes" id="UP000492820">
    <property type="component" value="Unassembled WGS sequence"/>
</dbReference>
<dbReference type="OrthoDB" id="265044at2759"/>
<dbReference type="InterPro" id="IPR027417">
    <property type="entry name" value="P-loop_NTPase"/>
</dbReference>
<reference evidence="3" key="2">
    <citation type="submission" date="2014-06" db="EMBL/GenBank/DDBJ databases">
        <authorList>
            <person name="Aslett M."/>
        </authorList>
    </citation>
    <scope>NUCLEOTIDE SEQUENCE</scope>
</reference>
<dbReference type="AlphaFoldDB" id="A0A068WFB9"/>
<dbReference type="PANTHER" id="PTHR47977">
    <property type="entry name" value="RAS-RELATED PROTEIN RAB"/>
    <property type="match status" value="1"/>
</dbReference>
<dbReference type="PROSITE" id="PS51421">
    <property type="entry name" value="RAS"/>
    <property type="match status" value="1"/>
</dbReference>
<dbReference type="SMART" id="SM00173">
    <property type="entry name" value="RAS"/>
    <property type="match status" value="1"/>
</dbReference>
<evidence type="ECO:0000256" key="1">
    <source>
        <dbReference type="ARBA" id="ARBA00022741"/>
    </source>
</evidence>
<organism evidence="3">
    <name type="scientific">Echinococcus granulosus</name>
    <name type="common">Hydatid tapeworm</name>
    <dbReference type="NCBI Taxonomy" id="6210"/>
    <lineage>
        <taxon>Eukaryota</taxon>
        <taxon>Metazoa</taxon>
        <taxon>Spiralia</taxon>
        <taxon>Lophotrochozoa</taxon>
        <taxon>Platyhelminthes</taxon>
        <taxon>Cestoda</taxon>
        <taxon>Eucestoda</taxon>
        <taxon>Cyclophyllidea</taxon>
        <taxon>Taeniidae</taxon>
        <taxon>Echinococcus</taxon>
        <taxon>Echinococcus granulosus group</taxon>
    </lineage>
</organism>
<name>A0A068WFB9_ECHGR</name>
<dbReference type="InterPro" id="IPR050227">
    <property type="entry name" value="Rab"/>
</dbReference>
<evidence type="ECO:0000313" key="4">
    <source>
        <dbReference type="Proteomes" id="UP000492820"/>
    </source>
</evidence>
<dbReference type="Gene3D" id="3.40.50.300">
    <property type="entry name" value="P-loop containing nucleotide triphosphate hydrolases"/>
    <property type="match status" value="1"/>
</dbReference>
<accession>A0A068WFB9</accession>
<keyword evidence="3" id="KW-0969">Cilium</keyword>
<dbReference type="EMBL" id="LK028576">
    <property type="protein sequence ID" value="CDS16292.1"/>
    <property type="molecule type" value="Genomic_DNA"/>
</dbReference>
<proteinExistence type="predicted"/>
<dbReference type="PRINTS" id="PR00449">
    <property type="entry name" value="RASTRNSFRMNG"/>
</dbReference>
<dbReference type="GO" id="GO:0005525">
    <property type="term" value="F:GTP binding"/>
    <property type="evidence" value="ECO:0007669"/>
    <property type="project" value="UniProtKB-KW"/>
</dbReference>
<dbReference type="PROSITE" id="PS51419">
    <property type="entry name" value="RAB"/>
    <property type="match status" value="1"/>
</dbReference>
<dbReference type="SUPFAM" id="SSF52540">
    <property type="entry name" value="P-loop containing nucleoside triphosphate hydrolases"/>
    <property type="match status" value="1"/>
</dbReference>
<dbReference type="Pfam" id="PF00071">
    <property type="entry name" value="Ras"/>
    <property type="match status" value="1"/>
</dbReference>
<evidence type="ECO:0000313" key="5">
    <source>
        <dbReference type="WBParaSite" id="EgrG_000871400"/>
    </source>
</evidence>
<evidence type="ECO:0000313" key="3">
    <source>
        <dbReference type="EMBL" id="CDS16292.1"/>
    </source>
</evidence>
<sequence>MFDVTDRSSFEACPLWTQKVKELAKNSSVPGILIGNKTDLISLRDVTETEARQFAEEIGIKYCELSIKEARNVLEPFNILARDFYKLYQTTAGQFREML</sequence>
<dbReference type="SMART" id="SM00175">
    <property type="entry name" value="RAB"/>
    <property type="match status" value="1"/>
</dbReference>
<dbReference type="WBParaSite" id="EgrG_000871400">
    <property type="protein sequence ID" value="EgrG_000871400"/>
    <property type="gene ID" value="EgrG_000871400"/>
</dbReference>
<reference evidence="3 4" key="1">
    <citation type="journal article" date="2013" name="Nature">
        <title>The genomes of four tapeworm species reveal adaptations to parasitism.</title>
        <authorList>
            <person name="Tsai I.J."/>
            <person name="Zarowiecki M."/>
            <person name="Holroyd N."/>
            <person name="Garciarrubio A."/>
            <person name="Sanchez-Flores A."/>
            <person name="Brooks K.L."/>
            <person name="Tracey A."/>
            <person name="Bobes R.J."/>
            <person name="Fragoso G."/>
            <person name="Sciutto E."/>
            <person name="Aslett M."/>
            <person name="Beasley H."/>
            <person name="Bennett H.M."/>
            <person name="Cai J."/>
            <person name="Camicia F."/>
            <person name="Clark R."/>
            <person name="Cucher M."/>
            <person name="De Silva N."/>
            <person name="Day T.A."/>
            <person name="Deplazes P."/>
            <person name="Estrada K."/>
            <person name="Fernandez C."/>
            <person name="Holland P.W."/>
            <person name="Hou J."/>
            <person name="Hu S."/>
            <person name="Huckvale T."/>
            <person name="Hung S.S."/>
            <person name="Kamenetzky L."/>
            <person name="Keane J.A."/>
            <person name="Kiss F."/>
            <person name="Koziol U."/>
            <person name="Lambert O."/>
            <person name="Liu K."/>
            <person name="Luo X."/>
            <person name="Luo Y."/>
            <person name="Macchiaroli N."/>
            <person name="Nichol S."/>
            <person name="Paps J."/>
            <person name="Parkinson J."/>
            <person name="Pouchkina-Stantcheva N."/>
            <person name="Riddiford N."/>
            <person name="Rosenzvit M."/>
            <person name="Salinas G."/>
            <person name="Wasmuth J.D."/>
            <person name="Zamanian M."/>
            <person name="Zheng Y."/>
            <person name="Cai X."/>
            <person name="Soberon X."/>
            <person name="Olson P.D."/>
            <person name="Laclette J.P."/>
            <person name="Brehm K."/>
            <person name="Berriman M."/>
            <person name="Garciarrubio A."/>
            <person name="Bobes R.J."/>
            <person name="Fragoso G."/>
            <person name="Sanchez-Flores A."/>
            <person name="Estrada K."/>
            <person name="Cevallos M.A."/>
            <person name="Morett E."/>
            <person name="Gonzalez V."/>
            <person name="Portillo T."/>
            <person name="Ochoa-Leyva A."/>
            <person name="Jose M.V."/>
            <person name="Sciutto E."/>
            <person name="Landa A."/>
            <person name="Jimenez L."/>
            <person name="Valdes V."/>
            <person name="Carrero J.C."/>
            <person name="Larralde C."/>
            <person name="Morales-Montor J."/>
            <person name="Limon-Lason J."/>
            <person name="Soberon X."/>
            <person name="Laclette J.P."/>
        </authorList>
    </citation>
    <scope>NUCLEOTIDE SEQUENCE [LARGE SCALE GENOMIC DNA]</scope>
</reference>
<reference evidence="5" key="3">
    <citation type="submission" date="2020-10" db="UniProtKB">
        <authorList>
            <consortium name="WormBaseParasite"/>
        </authorList>
    </citation>
    <scope>IDENTIFICATION</scope>
</reference>
<dbReference type="GO" id="GO:0003924">
    <property type="term" value="F:GTPase activity"/>
    <property type="evidence" value="ECO:0007669"/>
    <property type="project" value="InterPro"/>
</dbReference>
<keyword evidence="3" id="KW-0282">Flagellum</keyword>
<keyword evidence="3" id="KW-0966">Cell projection</keyword>
<keyword evidence="1" id="KW-0547">Nucleotide-binding</keyword>